<dbReference type="Pfam" id="PF00440">
    <property type="entry name" value="TetR_N"/>
    <property type="match status" value="1"/>
</dbReference>
<organism evidence="4 5">
    <name type="scientific">Kitasatospora aburaviensis</name>
    <dbReference type="NCBI Taxonomy" id="67265"/>
    <lineage>
        <taxon>Bacteria</taxon>
        <taxon>Bacillati</taxon>
        <taxon>Actinomycetota</taxon>
        <taxon>Actinomycetes</taxon>
        <taxon>Kitasatosporales</taxon>
        <taxon>Streptomycetaceae</taxon>
        <taxon>Kitasatospora</taxon>
    </lineage>
</organism>
<dbReference type="Gene3D" id="1.10.357.10">
    <property type="entry name" value="Tetracycline Repressor, domain 2"/>
    <property type="match status" value="1"/>
</dbReference>
<evidence type="ECO:0000259" key="3">
    <source>
        <dbReference type="PROSITE" id="PS50977"/>
    </source>
</evidence>
<gene>
    <name evidence="4" type="ORF">ACFP0N_27250</name>
</gene>
<dbReference type="InterPro" id="IPR009057">
    <property type="entry name" value="Homeodomain-like_sf"/>
</dbReference>
<dbReference type="PANTHER" id="PTHR30055:SF146">
    <property type="entry name" value="HTH-TYPE TRANSCRIPTIONAL DUAL REGULATOR CECR"/>
    <property type="match status" value="1"/>
</dbReference>
<dbReference type="Proteomes" id="UP001596067">
    <property type="component" value="Unassembled WGS sequence"/>
</dbReference>
<proteinExistence type="predicted"/>
<dbReference type="InterPro" id="IPR039536">
    <property type="entry name" value="TetR_C_Proteobacteria"/>
</dbReference>
<dbReference type="PROSITE" id="PS01081">
    <property type="entry name" value="HTH_TETR_1"/>
    <property type="match status" value="1"/>
</dbReference>
<keyword evidence="1 2" id="KW-0238">DNA-binding</keyword>
<reference evidence="5" key="1">
    <citation type="journal article" date="2019" name="Int. J. Syst. Evol. Microbiol.">
        <title>The Global Catalogue of Microorganisms (GCM) 10K type strain sequencing project: providing services to taxonomists for standard genome sequencing and annotation.</title>
        <authorList>
            <consortium name="The Broad Institute Genomics Platform"/>
            <consortium name="The Broad Institute Genome Sequencing Center for Infectious Disease"/>
            <person name="Wu L."/>
            <person name="Ma J."/>
        </authorList>
    </citation>
    <scope>NUCLEOTIDE SEQUENCE [LARGE SCALE GENOMIC DNA]</scope>
    <source>
        <strain evidence="5">CGMCC 4.1469</strain>
    </source>
</reference>
<dbReference type="RefSeq" id="WP_313765257.1">
    <property type="nucleotide sequence ID" value="NZ_BAAAVH010000018.1"/>
</dbReference>
<dbReference type="PRINTS" id="PR00455">
    <property type="entry name" value="HTHTETR"/>
</dbReference>
<keyword evidence="5" id="KW-1185">Reference proteome</keyword>
<name>A0ABW1F498_9ACTN</name>
<evidence type="ECO:0000256" key="2">
    <source>
        <dbReference type="PROSITE-ProRule" id="PRU00335"/>
    </source>
</evidence>
<dbReference type="SUPFAM" id="SSF46689">
    <property type="entry name" value="Homeodomain-like"/>
    <property type="match status" value="1"/>
</dbReference>
<evidence type="ECO:0000256" key="1">
    <source>
        <dbReference type="ARBA" id="ARBA00023125"/>
    </source>
</evidence>
<feature type="domain" description="HTH tetR-type" evidence="3">
    <location>
        <begin position="16"/>
        <end position="76"/>
    </location>
</feature>
<dbReference type="Pfam" id="PF14246">
    <property type="entry name" value="TetR_C_7"/>
    <property type="match status" value="1"/>
</dbReference>
<dbReference type="EMBL" id="JBHSOD010000043">
    <property type="protein sequence ID" value="MFC5888670.1"/>
    <property type="molecule type" value="Genomic_DNA"/>
</dbReference>
<comment type="caution">
    <text evidence="4">The sequence shown here is derived from an EMBL/GenBank/DDBJ whole genome shotgun (WGS) entry which is preliminary data.</text>
</comment>
<dbReference type="InterPro" id="IPR050109">
    <property type="entry name" value="HTH-type_TetR-like_transc_reg"/>
</dbReference>
<evidence type="ECO:0000313" key="4">
    <source>
        <dbReference type="EMBL" id="MFC5888670.1"/>
    </source>
</evidence>
<sequence length="219" mass="23667">MTSEHESTTKPRRGLAEKRQAITGAARTVFGRDGYSRASIDAIASEAGVSTRTIYNHFAGKELLFRTVVLESAAQVSDAHLDVVERNLAKVTDLEADLTALALAWVEVLGRFADHFALVRQINADAGHLPKELLDAWQETGPRRALRELAAGFGELADRGLLVAPDPVRAAEHFVQLTGSAVTQRTYWGAHPIDPATAEEIITSGVQAFLRAYAAPAAR</sequence>
<dbReference type="PROSITE" id="PS50977">
    <property type="entry name" value="HTH_TETR_2"/>
    <property type="match status" value="1"/>
</dbReference>
<protein>
    <submittedName>
        <fullName evidence="4">TetR/AcrR family transcriptional regulator</fullName>
    </submittedName>
</protein>
<dbReference type="PANTHER" id="PTHR30055">
    <property type="entry name" value="HTH-TYPE TRANSCRIPTIONAL REGULATOR RUTR"/>
    <property type="match status" value="1"/>
</dbReference>
<feature type="DNA-binding region" description="H-T-H motif" evidence="2">
    <location>
        <begin position="39"/>
        <end position="58"/>
    </location>
</feature>
<evidence type="ECO:0000313" key="5">
    <source>
        <dbReference type="Proteomes" id="UP001596067"/>
    </source>
</evidence>
<dbReference type="InterPro" id="IPR001647">
    <property type="entry name" value="HTH_TetR"/>
</dbReference>
<accession>A0ABW1F498</accession>
<dbReference type="InterPro" id="IPR023772">
    <property type="entry name" value="DNA-bd_HTH_TetR-type_CS"/>
</dbReference>